<feature type="transmembrane region" description="Helical" evidence="1">
    <location>
        <begin position="308"/>
        <end position="325"/>
    </location>
</feature>
<feature type="transmembrane region" description="Helical" evidence="1">
    <location>
        <begin position="397"/>
        <end position="417"/>
    </location>
</feature>
<protein>
    <submittedName>
        <fullName evidence="2">FRQ1 protein</fullName>
    </submittedName>
</protein>
<feature type="transmembrane region" description="Helical" evidence="1">
    <location>
        <begin position="423"/>
        <end position="444"/>
    </location>
</feature>
<dbReference type="Proteomes" id="UP000604046">
    <property type="component" value="Unassembled WGS sequence"/>
</dbReference>
<evidence type="ECO:0000313" key="2">
    <source>
        <dbReference type="EMBL" id="CAE7025929.1"/>
    </source>
</evidence>
<keyword evidence="1" id="KW-0472">Membrane</keyword>
<name>A0A812I8E2_9DINO</name>
<reference evidence="2" key="1">
    <citation type="submission" date="2021-02" db="EMBL/GenBank/DDBJ databases">
        <authorList>
            <person name="Dougan E. K."/>
            <person name="Rhodes N."/>
            <person name="Thang M."/>
            <person name="Chan C."/>
        </authorList>
    </citation>
    <scope>NUCLEOTIDE SEQUENCE</scope>
</reference>
<evidence type="ECO:0000256" key="1">
    <source>
        <dbReference type="SAM" id="Phobius"/>
    </source>
</evidence>
<feature type="transmembrane region" description="Helical" evidence="1">
    <location>
        <begin position="139"/>
        <end position="159"/>
    </location>
</feature>
<comment type="caution">
    <text evidence="2">The sequence shown here is derived from an EMBL/GenBank/DDBJ whole genome shotgun (WGS) entry which is preliminary data.</text>
</comment>
<proteinExistence type="predicted"/>
<keyword evidence="1" id="KW-0812">Transmembrane</keyword>
<sequence>MGASPSCPSCEASPSCCEGGGATVAVPVASEANLTWEDAPPVAPWEDHADMNSETSAAAFDMSTCELQVDSVVLCGLSLRQSLRTFGMLWMVPPETRYPFRARAAPVSKFDIFVSHTWNTPGRWKVLSLMYQTGWQISLVLQTMVASTLFVLGVCGVLPLPSTTTFAGIPPEQYAASPWIRTTSLPAAIIGLCVAPYIGDLFNKQVAFIDMASIDQTDAEQKKQGIYSIAEFLRMSGELQVLWSADYLSRLWCIFELAAYRTANPSGKISLSPLFVERGFAVLMLAVYGFTSVFVLAEAKVLTSGSEAWVFGFALVPVSLSVHALRKSFLAKHRLLTALASFQLGKSTCSSEFDTRFILRCIGRWYGGEEQFENFVRGRLRQELITQITNTRFRPGYFLVAIVPSVCAGLDSLVSLWRGEAPTAALVTHFLCLVLAFDVCWVLITFRSQSRSPKPWSSRTPMQSRVRAAPSTMPCHFSYLQQVASSSWLVCWDQDLRGIL</sequence>
<keyword evidence="1" id="KW-1133">Transmembrane helix</keyword>
<feature type="transmembrane region" description="Helical" evidence="1">
    <location>
        <begin position="179"/>
        <end position="198"/>
    </location>
</feature>
<keyword evidence="3" id="KW-1185">Reference proteome</keyword>
<evidence type="ECO:0000313" key="3">
    <source>
        <dbReference type="Proteomes" id="UP000604046"/>
    </source>
</evidence>
<dbReference type="OrthoDB" id="433935at2759"/>
<gene>
    <name evidence="2" type="primary">FRQ1</name>
    <name evidence="2" type="ORF">SNAT2548_LOCUS3212</name>
</gene>
<feature type="transmembrane region" description="Helical" evidence="1">
    <location>
        <begin position="275"/>
        <end position="296"/>
    </location>
</feature>
<organism evidence="2 3">
    <name type="scientific">Symbiodinium natans</name>
    <dbReference type="NCBI Taxonomy" id="878477"/>
    <lineage>
        <taxon>Eukaryota</taxon>
        <taxon>Sar</taxon>
        <taxon>Alveolata</taxon>
        <taxon>Dinophyceae</taxon>
        <taxon>Suessiales</taxon>
        <taxon>Symbiodiniaceae</taxon>
        <taxon>Symbiodinium</taxon>
    </lineage>
</organism>
<dbReference type="AlphaFoldDB" id="A0A812I8E2"/>
<accession>A0A812I8E2</accession>
<dbReference type="EMBL" id="CAJNDS010000197">
    <property type="protein sequence ID" value="CAE7025929.1"/>
    <property type="molecule type" value="Genomic_DNA"/>
</dbReference>